<feature type="domain" description="Heterokaryon incompatibility" evidence="2">
    <location>
        <begin position="168"/>
        <end position="259"/>
    </location>
</feature>
<sequence length="593" mass="66902">MDQVLVSVRHISSGDESGTEKKSEALDYSRSGFNPTTEARDLLDAFKRYVVSLVKPRSEQADTESADIANVEKENDQEINTVAMNNPRTSQESTLFKKIMDEAYLTVFNQMPIHMLIFRSDGTAARLGDRNTVWRDVSERLQRELDQSEPGFYTKRQIPWLVKKYTKYAILSHTWLRGAPGEVTYADWMRGALKDTSAGYAKLENFCRVAAVEHGLNLGWMDTVCINKESSSELDESIRSMYKWYKSASVCITYLADTASLEHMCADKWFTRGWTLQELIAPNVMRFYATDWTELITHPEPAPHSFPTPKNDKRNAAVLAQIQAATTMTAKELEDPMSVPISRRMQWAVHRCVTREEDAAYSLMGIFNVSMFTAYGEGGERAFGRLVQEILNSGTRNVLDIANWGSDKPVYHTHGTSMLIPPGLKSYEFRTEANIEWQLPSDPIMLTHLGVHLPVLLMPATPEDFRGPLRPQGGYSAIAITVTQSGPTVHNLLDRAAFNKRSQPHQSDAHGTIFGVLNIQESLDDVTVPYSECFAVLLKGDVDKMMQPGFKASGRLKTLRPIVFELKNHNGAKRTILKTDLHKHGMALHRMYL</sequence>
<accession>A0A0D2MGN1</accession>
<name>A0A0D2MGN1_HYPSF</name>
<dbReference type="OrthoDB" id="5303367at2759"/>
<dbReference type="AlphaFoldDB" id="A0A0D2MGN1"/>
<dbReference type="PANTHER" id="PTHR10622">
    <property type="entry name" value="HET DOMAIN-CONTAINING PROTEIN"/>
    <property type="match status" value="1"/>
</dbReference>
<evidence type="ECO:0000259" key="2">
    <source>
        <dbReference type="Pfam" id="PF06985"/>
    </source>
</evidence>
<gene>
    <name evidence="3" type="ORF">HYPSUDRAFT_40574</name>
</gene>
<dbReference type="Proteomes" id="UP000054270">
    <property type="component" value="Unassembled WGS sequence"/>
</dbReference>
<dbReference type="PANTHER" id="PTHR10622:SF10">
    <property type="entry name" value="HET DOMAIN-CONTAINING PROTEIN"/>
    <property type="match status" value="1"/>
</dbReference>
<dbReference type="STRING" id="945553.A0A0D2MGN1"/>
<feature type="compositionally biased region" description="Basic and acidic residues" evidence="1">
    <location>
        <begin position="18"/>
        <end position="27"/>
    </location>
</feature>
<proteinExistence type="predicted"/>
<keyword evidence="4" id="KW-1185">Reference proteome</keyword>
<reference evidence="4" key="1">
    <citation type="submission" date="2014-04" db="EMBL/GenBank/DDBJ databases">
        <title>Evolutionary Origins and Diversification of the Mycorrhizal Mutualists.</title>
        <authorList>
            <consortium name="DOE Joint Genome Institute"/>
            <consortium name="Mycorrhizal Genomics Consortium"/>
            <person name="Kohler A."/>
            <person name="Kuo A."/>
            <person name="Nagy L.G."/>
            <person name="Floudas D."/>
            <person name="Copeland A."/>
            <person name="Barry K.W."/>
            <person name="Cichocki N."/>
            <person name="Veneault-Fourrey C."/>
            <person name="LaButti K."/>
            <person name="Lindquist E.A."/>
            <person name="Lipzen A."/>
            <person name="Lundell T."/>
            <person name="Morin E."/>
            <person name="Murat C."/>
            <person name="Riley R."/>
            <person name="Ohm R."/>
            <person name="Sun H."/>
            <person name="Tunlid A."/>
            <person name="Henrissat B."/>
            <person name="Grigoriev I.V."/>
            <person name="Hibbett D.S."/>
            <person name="Martin F."/>
        </authorList>
    </citation>
    <scope>NUCLEOTIDE SEQUENCE [LARGE SCALE GENOMIC DNA]</scope>
    <source>
        <strain evidence="4">FD-334 SS-4</strain>
    </source>
</reference>
<dbReference type="EMBL" id="KN817547">
    <property type="protein sequence ID" value="KJA22788.1"/>
    <property type="molecule type" value="Genomic_DNA"/>
</dbReference>
<protein>
    <recommendedName>
        <fullName evidence="2">Heterokaryon incompatibility domain-containing protein</fullName>
    </recommendedName>
</protein>
<dbReference type="InterPro" id="IPR010730">
    <property type="entry name" value="HET"/>
</dbReference>
<evidence type="ECO:0000313" key="3">
    <source>
        <dbReference type="EMBL" id="KJA22788.1"/>
    </source>
</evidence>
<feature type="region of interest" description="Disordered" evidence="1">
    <location>
        <begin position="9"/>
        <end position="29"/>
    </location>
</feature>
<dbReference type="Pfam" id="PF06985">
    <property type="entry name" value="HET"/>
    <property type="match status" value="1"/>
</dbReference>
<organism evidence="3 4">
    <name type="scientific">Hypholoma sublateritium (strain FD-334 SS-4)</name>
    <dbReference type="NCBI Taxonomy" id="945553"/>
    <lineage>
        <taxon>Eukaryota</taxon>
        <taxon>Fungi</taxon>
        <taxon>Dikarya</taxon>
        <taxon>Basidiomycota</taxon>
        <taxon>Agaricomycotina</taxon>
        <taxon>Agaricomycetes</taxon>
        <taxon>Agaricomycetidae</taxon>
        <taxon>Agaricales</taxon>
        <taxon>Agaricineae</taxon>
        <taxon>Strophariaceae</taxon>
        <taxon>Hypholoma</taxon>
    </lineage>
</organism>
<evidence type="ECO:0000313" key="4">
    <source>
        <dbReference type="Proteomes" id="UP000054270"/>
    </source>
</evidence>
<evidence type="ECO:0000256" key="1">
    <source>
        <dbReference type="SAM" id="MobiDB-lite"/>
    </source>
</evidence>